<feature type="repeat" description="TPR" evidence="3">
    <location>
        <begin position="1140"/>
        <end position="1173"/>
    </location>
</feature>
<feature type="repeat" description="TPR" evidence="3">
    <location>
        <begin position="972"/>
        <end position="1005"/>
    </location>
</feature>
<keyword evidence="1" id="KW-0677">Repeat</keyword>
<dbReference type="SUPFAM" id="SSF48452">
    <property type="entry name" value="TPR-like"/>
    <property type="match status" value="3"/>
</dbReference>
<dbReference type="PROSITE" id="PS50293">
    <property type="entry name" value="TPR_REGION"/>
    <property type="match status" value="7"/>
</dbReference>
<dbReference type="Gene3D" id="1.25.40.10">
    <property type="entry name" value="Tetratricopeptide repeat domain"/>
    <property type="match status" value="6"/>
</dbReference>
<comment type="caution">
    <text evidence="4">The sequence shown here is derived from an EMBL/GenBank/DDBJ whole genome shotgun (WGS) entry which is preliminary data.</text>
</comment>
<dbReference type="InterPro" id="IPR011990">
    <property type="entry name" value="TPR-like_helical_dom_sf"/>
</dbReference>
<dbReference type="SUPFAM" id="SSF56399">
    <property type="entry name" value="ADP-ribosylation"/>
    <property type="match status" value="1"/>
</dbReference>
<dbReference type="Pfam" id="PF13424">
    <property type="entry name" value="TPR_12"/>
    <property type="match status" value="7"/>
</dbReference>
<dbReference type="PROSITE" id="PS50005">
    <property type="entry name" value="TPR"/>
    <property type="match status" value="12"/>
</dbReference>
<evidence type="ECO:0008006" key="6">
    <source>
        <dbReference type="Google" id="ProtNLM"/>
    </source>
</evidence>
<dbReference type="Gene3D" id="3.90.176.10">
    <property type="entry name" value="Toxin ADP-ribosyltransferase, Chain A, domain 1"/>
    <property type="match status" value="1"/>
</dbReference>
<proteinExistence type="predicted"/>
<evidence type="ECO:0000256" key="3">
    <source>
        <dbReference type="PROSITE-ProRule" id="PRU00339"/>
    </source>
</evidence>
<feature type="repeat" description="TPR" evidence="3">
    <location>
        <begin position="498"/>
        <end position="531"/>
    </location>
</feature>
<name>A0A816QA56_9BILA</name>
<evidence type="ECO:0000313" key="5">
    <source>
        <dbReference type="Proteomes" id="UP000663887"/>
    </source>
</evidence>
<feature type="repeat" description="TPR" evidence="3">
    <location>
        <begin position="846"/>
        <end position="879"/>
    </location>
</feature>
<dbReference type="GO" id="GO:0005576">
    <property type="term" value="C:extracellular region"/>
    <property type="evidence" value="ECO:0007669"/>
    <property type="project" value="InterPro"/>
</dbReference>
<dbReference type="AlphaFoldDB" id="A0A816QA56"/>
<dbReference type="Proteomes" id="UP000663887">
    <property type="component" value="Unassembled WGS sequence"/>
</dbReference>
<sequence>MRQQQPMYRNSMPTIGLIGTMQPRCLMYEKYLTIWLDENMNLTNDDYKYLLMQLQTATNDVCILKQCDDLIHSLKETKAQKICLVLSDTINESVITSIHDLPHLHSIHVFSKEVHDQNDWRKKWTKIKEAYTDIGKICQALKLINKQFNQDNISTSIINMNEDGSSKNLDQLDPSFMYTGLLKEILLEIEYKKNDITEFARFWHAEYIGNKSIEENIAEFEHAYSPESSIVWYTKGGFISDKLNLYLRTMDVEAIMKMSFFLCDLHRQIQKSYSEHINFNGTEVSVVYRGQGLSTYDFNKLIKGGLISFNNFLSTSTNKDVAYLFMESSLGNPGTVGILFKILIGSTISSTPFIYIGERSDYNQEEEILFTMHSVFRIDKIKKYDSDDRLYEVTLIPTTGDDKQLRELTDIVRKEVSGSTGWHRLARLLSKINQYDKAEKIYTTLLEQTSENNSRRQIYHQIAFLKANQAKYQKALEFHKNYLKYSENYLHQNYPDLAIPYNNMATVYQDLGEYSKALEFYEKSLLIMEKVLPPYHRDLITIYNNIALTSIHPYIAVSFNNLAAVYEAMGNFSKALEYYKESLQIREKALPSTHPDLASSYTNIAAMHNTMGNYSKAFEFYEKSLDITTRALSEYHLDSAIVYNNIGTVYSQIGEYRKVDAIFKKFYEIMKKVANQNDPRIATVDSSSYSLPEKMPENFKDFELFEKSLEVQESDLPQNHPTLAILYHNLGTMYGKMGKYSQAIELYKKSKSVMENFLGPEGSNSSTSYDDFDRINENNDQYLEVQNSFKNLEKCMVPNNLPLASFYRNIGAVYYHKGELWKALKFYEKSLAIKKAVLPSDHSDFATLYNNIGLLYDEKGEYQQAIEYYEESLKIMEKALPSHHPDLISYYNNICAVYIKSNENIKALEYYKKSEEIQEKIPLRDHPNLAASYNNIALIHNNVGEYSKAIEFFEKALKIRQTSLSPNHPDLATCYNNMGLIYNNMAQYKRASEFYEKALEIMENVLPPDHPDLSKTFSNIGLVYLKMGDYSNALQFYNKSLIIMEKTLPQNHPNLATIYNNIAGVYSNTNEYCKALEFYNKSLEIRQRNLPASLFHLSTSYNNIGLVHKKMGAYYEALKSYQVSLEVMEKALSPNHPTLATLYNNIGSVYNDIGEYQKALRFYQRSLPITENMIPPNDQLLITC</sequence>
<organism evidence="4 5">
    <name type="scientific">Rotaria magnacalcarata</name>
    <dbReference type="NCBI Taxonomy" id="392030"/>
    <lineage>
        <taxon>Eukaryota</taxon>
        <taxon>Metazoa</taxon>
        <taxon>Spiralia</taxon>
        <taxon>Gnathifera</taxon>
        <taxon>Rotifera</taxon>
        <taxon>Eurotatoria</taxon>
        <taxon>Bdelloidea</taxon>
        <taxon>Philodinida</taxon>
        <taxon>Philodinidae</taxon>
        <taxon>Rotaria</taxon>
    </lineage>
</organism>
<dbReference type="PANTHER" id="PTHR45641">
    <property type="entry name" value="TETRATRICOPEPTIDE REPEAT PROTEIN (AFU_ORTHOLOGUE AFUA_6G03870)"/>
    <property type="match status" value="1"/>
</dbReference>
<protein>
    <recommendedName>
        <fullName evidence="6">UDP-N-acetylglucosamine--peptide N-acetylglucosaminyltransferase SPINDLY</fullName>
    </recommendedName>
</protein>
<dbReference type="SMART" id="SM00028">
    <property type="entry name" value="TPR"/>
    <property type="match status" value="16"/>
</dbReference>
<feature type="repeat" description="TPR" evidence="3">
    <location>
        <begin position="556"/>
        <end position="589"/>
    </location>
</feature>
<gene>
    <name evidence="4" type="ORF">XDN619_LOCUS10070</name>
</gene>
<keyword evidence="2 3" id="KW-0802">TPR repeat</keyword>
<feature type="repeat" description="TPR" evidence="3">
    <location>
        <begin position="1056"/>
        <end position="1089"/>
    </location>
</feature>
<dbReference type="InterPro" id="IPR019734">
    <property type="entry name" value="TPR_rpt"/>
</dbReference>
<reference evidence="4" key="1">
    <citation type="submission" date="2021-02" db="EMBL/GenBank/DDBJ databases">
        <authorList>
            <person name="Nowell W R."/>
        </authorList>
    </citation>
    <scope>NUCLEOTIDE SEQUENCE</scope>
</reference>
<feature type="repeat" description="TPR" evidence="3">
    <location>
        <begin position="804"/>
        <end position="837"/>
    </location>
</feature>
<feature type="repeat" description="TPR" evidence="3">
    <location>
        <begin position="598"/>
        <end position="631"/>
    </location>
</feature>
<evidence type="ECO:0000256" key="2">
    <source>
        <dbReference type="ARBA" id="ARBA00022803"/>
    </source>
</evidence>
<dbReference type="PROSITE" id="PS51996">
    <property type="entry name" value="TR_MART"/>
    <property type="match status" value="1"/>
</dbReference>
<dbReference type="EMBL" id="CAJNRG010003472">
    <property type="protein sequence ID" value="CAF2057973.1"/>
    <property type="molecule type" value="Genomic_DNA"/>
</dbReference>
<evidence type="ECO:0000313" key="4">
    <source>
        <dbReference type="EMBL" id="CAF2057973.1"/>
    </source>
</evidence>
<evidence type="ECO:0000256" key="1">
    <source>
        <dbReference type="ARBA" id="ARBA00022737"/>
    </source>
</evidence>
<dbReference type="PANTHER" id="PTHR45641:SF19">
    <property type="entry name" value="NEPHROCYSTIN-3"/>
    <property type="match status" value="1"/>
</dbReference>
<feature type="repeat" description="TPR" evidence="3">
    <location>
        <begin position="724"/>
        <end position="757"/>
    </location>
</feature>
<dbReference type="PRINTS" id="PR00381">
    <property type="entry name" value="KINESINLIGHT"/>
</dbReference>
<feature type="repeat" description="TPR" evidence="3">
    <location>
        <begin position="1014"/>
        <end position="1047"/>
    </location>
</feature>
<dbReference type="Pfam" id="PF13176">
    <property type="entry name" value="TPR_7"/>
    <property type="match status" value="1"/>
</dbReference>
<feature type="repeat" description="TPR" evidence="3">
    <location>
        <begin position="930"/>
        <end position="963"/>
    </location>
</feature>
<accession>A0A816QA56</accession>
<feature type="repeat" description="TPR" evidence="3">
    <location>
        <begin position="1098"/>
        <end position="1131"/>
    </location>
</feature>